<evidence type="ECO:0000313" key="3">
    <source>
        <dbReference type="Proteomes" id="UP000243217"/>
    </source>
</evidence>
<sequence>MDNVMDNSLNEASPWTYSRLQLTADMPPQAIADIITDLKQQRRAVDERRANVYGNLGMEDPYCTANPTKKRKAQDEIERPGSEFARLFVGNVVPEPMCS</sequence>
<gene>
    <name evidence="2" type="ORF">THRCLA_22186</name>
</gene>
<reference evidence="2 3" key="1">
    <citation type="journal article" date="2014" name="Genome Biol. Evol.">
        <title>The secreted proteins of Achlya hypogyna and Thraustotheca clavata identify the ancestral oomycete secretome and reveal gene acquisitions by horizontal gene transfer.</title>
        <authorList>
            <person name="Misner I."/>
            <person name="Blouin N."/>
            <person name="Leonard G."/>
            <person name="Richards T.A."/>
            <person name="Lane C.E."/>
        </authorList>
    </citation>
    <scope>NUCLEOTIDE SEQUENCE [LARGE SCALE GENOMIC DNA]</scope>
    <source>
        <strain evidence="2 3">ATCC 34112</strain>
    </source>
</reference>
<proteinExistence type="predicted"/>
<evidence type="ECO:0000256" key="1">
    <source>
        <dbReference type="SAM" id="MobiDB-lite"/>
    </source>
</evidence>
<comment type="caution">
    <text evidence="2">The sequence shown here is derived from an EMBL/GenBank/DDBJ whole genome shotgun (WGS) entry which is preliminary data.</text>
</comment>
<organism evidence="2 3">
    <name type="scientific">Thraustotheca clavata</name>
    <dbReference type="NCBI Taxonomy" id="74557"/>
    <lineage>
        <taxon>Eukaryota</taxon>
        <taxon>Sar</taxon>
        <taxon>Stramenopiles</taxon>
        <taxon>Oomycota</taxon>
        <taxon>Saprolegniomycetes</taxon>
        <taxon>Saprolegniales</taxon>
        <taxon>Achlyaceae</taxon>
        <taxon>Thraustotheca</taxon>
    </lineage>
</organism>
<name>A0A1V9ZAQ4_9STRA</name>
<feature type="region of interest" description="Disordered" evidence="1">
    <location>
        <begin position="56"/>
        <end position="78"/>
    </location>
</feature>
<protein>
    <submittedName>
        <fullName evidence="2">Uncharacterized protein</fullName>
    </submittedName>
</protein>
<keyword evidence="3" id="KW-1185">Reference proteome</keyword>
<evidence type="ECO:0000313" key="2">
    <source>
        <dbReference type="EMBL" id="OQR95017.1"/>
    </source>
</evidence>
<dbReference type="Proteomes" id="UP000243217">
    <property type="component" value="Unassembled WGS sequence"/>
</dbReference>
<dbReference type="EMBL" id="JNBS01002151">
    <property type="protein sequence ID" value="OQR95017.1"/>
    <property type="molecule type" value="Genomic_DNA"/>
</dbReference>
<accession>A0A1V9ZAQ4</accession>
<dbReference type="AlphaFoldDB" id="A0A1V9ZAQ4"/>
<dbReference type="OrthoDB" id="70688at2759"/>